<dbReference type="Proteomes" id="UP000054217">
    <property type="component" value="Unassembled WGS sequence"/>
</dbReference>
<keyword evidence="3" id="KW-1185">Reference proteome</keyword>
<accession>A0A0C3P4B9</accession>
<feature type="region of interest" description="Disordered" evidence="1">
    <location>
        <begin position="29"/>
        <end position="52"/>
    </location>
</feature>
<evidence type="ECO:0000313" key="2">
    <source>
        <dbReference type="EMBL" id="KIO07875.1"/>
    </source>
</evidence>
<feature type="compositionally biased region" description="Polar residues" evidence="1">
    <location>
        <begin position="42"/>
        <end position="52"/>
    </location>
</feature>
<evidence type="ECO:0000256" key="1">
    <source>
        <dbReference type="SAM" id="MobiDB-lite"/>
    </source>
</evidence>
<evidence type="ECO:0000313" key="3">
    <source>
        <dbReference type="Proteomes" id="UP000054217"/>
    </source>
</evidence>
<sequence>MLCYVTPLLLRLICTGDISKPLVHRLKSGRKRVDKMHGEASRGSNGSTEQGGATLLTVNVRTTVCARMIWSHRQLGFSQGYTCDRHTRQRTS</sequence>
<dbReference type="InParanoid" id="A0A0C3P4B9"/>
<organism evidence="2 3">
    <name type="scientific">Pisolithus tinctorius Marx 270</name>
    <dbReference type="NCBI Taxonomy" id="870435"/>
    <lineage>
        <taxon>Eukaryota</taxon>
        <taxon>Fungi</taxon>
        <taxon>Dikarya</taxon>
        <taxon>Basidiomycota</taxon>
        <taxon>Agaricomycotina</taxon>
        <taxon>Agaricomycetes</taxon>
        <taxon>Agaricomycetidae</taxon>
        <taxon>Boletales</taxon>
        <taxon>Sclerodermatineae</taxon>
        <taxon>Pisolithaceae</taxon>
        <taxon>Pisolithus</taxon>
    </lineage>
</organism>
<reference evidence="3" key="2">
    <citation type="submission" date="2015-01" db="EMBL/GenBank/DDBJ databases">
        <title>Evolutionary Origins and Diversification of the Mycorrhizal Mutualists.</title>
        <authorList>
            <consortium name="DOE Joint Genome Institute"/>
            <consortium name="Mycorrhizal Genomics Consortium"/>
            <person name="Kohler A."/>
            <person name="Kuo A."/>
            <person name="Nagy L.G."/>
            <person name="Floudas D."/>
            <person name="Copeland A."/>
            <person name="Barry K.W."/>
            <person name="Cichocki N."/>
            <person name="Veneault-Fourrey C."/>
            <person name="LaButti K."/>
            <person name="Lindquist E.A."/>
            <person name="Lipzen A."/>
            <person name="Lundell T."/>
            <person name="Morin E."/>
            <person name="Murat C."/>
            <person name="Riley R."/>
            <person name="Ohm R."/>
            <person name="Sun H."/>
            <person name="Tunlid A."/>
            <person name="Henrissat B."/>
            <person name="Grigoriev I.V."/>
            <person name="Hibbett D.S."/>
            <person name="Martin F."/>
        </authorList>
    </citation>
    <scope>NUCLEOTIDE SEQUENCE [LARGE SCALE GENOMIC DNA]</scope>
    <source>
        <strain evidence="3">Marx 270</strain>
    </source>
</reference>
<dbReference type="EMBL" id="KN831959">
    <property type="protein sequence ID" value="KIO07875.1"/>
    <property type="molecule type" value="Genomic_DNA"/>
</dbReference>
<dbReference type="HOGENOM" id="CLU_2414170_0_0_1"/>
<gene>
    <name evidence="2" type="ORF">M404DRAFT_401119</name>
</gene>
<protein>
    <submittedName>
        <fullName evidence="2">Uncharacterized protein</fullName>
    </submittedName>
</protein>
<proteinExistence type="predicted"/>
<reference evidence="2 3" key="1">
    <citation type="submission" date="2014-04" db="EMBL/GenBank/DDBJ databases">
        <authorList>
            <consortium name="DOE Joint Genome Institute"/>
            <person name="Kuo A."/>
            <person name="Kohler A."/>
            <person name="Costa M.D."/>
            <person name="Nagy L.G."/>
            <person name="Floudas D."/>
            <person name="Copeland A."/>
            <person name="Barry K.W."/>
            <person name="Cichocki N."/>
            <person name="Veneault-Fourrey C."/>
            <person name="LaButti K."/>
            <person name="Lindquist E.A."/>
            <person name="Lipzen A."/>
            <person name="Lundell T."/>
            <person name="Morin E."/>
            <person name="Murat C."/>
            <person name="Sun H."/>
            <person name="Tunlid A."/>
            <person name="Henrissat B."/>
            <person name="Grigoriev I.V."/>
            <person name="Hibbett D.S."/>
            <person name="Martin F."/>
            <person name="Nordberg H.P."/>
            <person name="Cantor M.N."/>
            <person name="Hua S.X."/>
        </authorList>
    </citation>
    <scope>NUCLEOTIDE SEQUENCE [LARGE SCALE GENOMIC DNA]</scope>
    <source>
        <strain evidence="2 3">Marx 270</strain>
    </source>
</reference>
<dbReference type="AlphaFoldDB" id="A0A0C3P4B9"/>
<name>A0A0C3P4B9_PISTI</name>